<organism evidence="9 10">
    <name type="scientific">Eublepharis macularius</name>
    <name type="common">Leopard gecko</name>
    <name type="synonym">Cyrtodactylus macularius</name>
    <dbReference type="NCBI Taxonomy" id="481883"/>
    <lineage>
        <taxon>Eukaryota</taxon>
        <taxon>Metazoa</taxon>
        <taxon>Chordata</taxon>
        <taxon>Craniata</taxon>
        <taxon>Vertebrata</taxon>
        <taxon>Euteleostomi</taxon>
        <taxon>Lepidosauria</taxon>
        <taxon>Squamata</taxon>
        <taxon>Bifurcata</taxon>
        <taxon>Gekkota</taxon>
        <taxon>Eublepharidae</taxon>
        <taxon>Eublepharinae</taxon>
        <taxon>Eublepharis</taxon>
    </lineage>
</organism>
<dbReference type="RefSeq" id="XP_054857874.1">
    <property type="nucleotide sequence ID" value="XM_055001899.1"/>
</dbReference>
<evidence type="ECO:0000256" key="7">
    <source>
        <dbReference type="SAM" id="Phobius"/>
    </source>
</evidence>
<evidence type="ECO:0000313" key="9">
    <source>
        <dbReference type="Proteomes" id="UP001190640"/>
    </source>
</evidence>
<accession>A0AA97KN78</accession>
<dbReference type="PANTHER" id="PTHR32422">
    <property type="entry name" value="ADHERENS JUNCTION-ASSOCIATED PROTEIN 1"/>
    <property type="match status" value="1"/>
</dbReference>
<evidence type="ECO:0000256" key="2">
    <source>
        <dbReference type="ARBA" id="ARBA00022692"/>
    </source>
</evidence>
<dbReference type="GeneID" id="129344970"/>
<dbReference type="InterPro" id="IPR039239">
    <property type="entry name" value="AJAP1"/>
</dbReference>
<dbReference type="GO" id="GO:0044291">
    <property type="term" value="C:cell-cell contact zone"/>
    <property type="evidence" value="ECO:0007669"/>
    <property type="project" value="TreeGrafter"/>
</dbReference>
<feature type="domain" description="AJAP1/PANP C-terminal" evidence="8">
    <location>
        <begin position="125"/>
        <end position="328"/>
    </location>
</feature>
<dbReference type="GO" id="GO:0009898">
    <property type="term" value="C:cytoplasmic side of plasma membrane"/>
    <property type="evidence" value="ECO:0007669"/>
    <property type="project" value="TreeGrafter"/>
</dbReference>
<dbReference type="Pfam" id="PF15298">
    <property type="entry name" value="AJAP1_PANP_C"/>
    <property type="match status" value="1"/>
</dbReference>
<evidence type="ECO:0000256" key="1">
    <source>
        <dbReference type="ARBA" id="ARBA00004479"/>
    </source>
</evidence>
<keyword evidence="3" id="KW-0732">Signal</keyword>
<dbReference type="Proteomes" id="UP001190640">
    <property type="component" value="Chromosome 17"/>
</dbReference>
<proteinExistence type="predicted"/>
<name>A0AA97KN78_EUBMA</name>
<evidence type="ECO:0000256" key="5">
    <source>
        <dbReference type="ARBA" id="ARBA00023136"/>
    </source>
</evidence>
<evidence type="ECO:0000313" key="10">
    <source>
        <dbReference type="RefSeq" id="XP_054857874.1"/>
    </source>
</evidence>
<evidence type="ECO:0000256" key="4">
    <source>
        <dbReference type="ARBA" id="ARBA00022989"/>
    </source>
</evidence>
<sequence length="351" mass="38906">MFRLAMDFTSCESLSQGHRLRLFQRPANWYGFAHSSLWPLKAGQQARSRGLLGNRVFPYLEQSNGQMPMYHSKRLHKAADLLWKSRRPKRFVESHPSLAEFQTYLKRRKRNVQGIINPTAENGVIVWGSTSPLDSIDADTLPSTSAKRSTPTISTTTMTTTTTAASTTVPPKGPGPGTGTHKSNPDIRVSTMEPPATPDGNRKDVDVPPPKLPGETSGLAVHQIITITVSLIMVIAALITTLVLKNCCAQSGNTRRNSHQRKINQQEESCQNLTDFTPARVPSNLDIFTAYNETLQCSHECVRTSVPVYTEETILPPGDYKTSFNGNRPSSSDRHLIPVAFVSEKWFEISC</sequence>
<protein>
    <submittedName>
        <fullName evidence="10">Adherens junction-associated protein 1</fullName>
    </submittedName>
</protein>
<evidence type="ECO:0000256" key="3">
    <source>
        <dbReference type="ARBA" id="ARBA00022729"/>
    </source>
</evidence>
<feature type="region of interest" description="Disordered" evidence="6">
    <location>
        <begin position="140"/>
        <end position="208"/>
    </location>
</feature>
<feature type="compositionally biased region" description="Low complexity" evidence="6">
    <location>
        <begin position="149"/>
        <end position="170"/>
    </location>
</feature>
<keyword evidence="9" id="KW-1185">Reference proteome</keyword>
<reference evidence="10" key="1">
    <citation type="submission" date="2025-08" db="UniProtKB">
        <authorList>
            <consortium name="RefSeq"/>
        </authorList>
    </citation>
    <scope>IDENTIFICATION</scope>
    <source>
        <tissue evidence="10">Blood</tissue>
    </source>
</reference>
<comment type="subcellular location">
    <subcellularLocation>
        <location evidence="1">Membrane</location>
        <topology evidence="1">Single-pass type I membrane protein</topology>
    </subcellularLocation>
</comment>
<evidence type="ECO:0000259" key="8">
    <source>
        <dbReference type="Pfam" id="PF15298"/>
    </source>
</evidence>
<keyword evidence="5 7" id="KW-0472">Membrane</keyword>
<keyword evidence="4 7" id="KW-1133">Transmembrane helix</keyword>
<gene>
    <name evidence="10" type="primary">AJAP1</name>
</gene>
<dbReference type="GO" id="GO:0005912">
    <property type="term" value="C:adherens junction"/>
    <property type="evidence" value="ECO:0007669"/>
    <property type="project" value="TreeGrafter"/>
</dbReference>
<dbReference type="CTD" id="55966"/>
<dbReference type="GO" id="GO:0008013">
    <property type="term" value="F:beta-catenin binding"/>
    <property type="evidence" value="ECO:0007669"/>
    <property type="project" value="TreeGrafter"/>
</dbReference>
<dbReference type="KEGG" id="emc:129344970"/>
<keyword evidence="2 7" id="KW-0812">Transmembrane</keyword>
<dbReference type="AlphaFoldDB" id="A0AA97KN78"/>
<evidence type="ECO:0000256" key="6">
    <source>
        <dbReference type="SAM" id="MobiDB-lite"/>
    </source>
</evidence>
<dbReference type="InterPro" id="IPR029198">
    <property type="entry name" value="AJAP1_PANP_C"/>
</dbReference>
<feature type="transmembrane region" description="Helical" evidence="7">
    <location>
        <begin position="224"/>
        <end position="244"/>
    </location>
</feature>
<dbReference type="PANTHER" id="PTHR32422:SF0">
    <property type="entry name" value="ADHERENS JUNCTION-ASSOCIATED PROTEIN 1"/>
    <property type="match status" value="1"/>
</dbReference>